<reference evidence="1 2" key="1">
    <citation type="submission" date="2018-05" db="EMBL/GenBank/DDBJ databases">
        <title>Genomic Encyclopedia of Type Strains, Phase IV (KMG-IV): sequencing the most valuable type-strain genomes for metagenomic binning, comparative biology and taxonomic classification.</title>
        <authorList>
            <person name="Goeker M."/>
        </authorList>
    </citation>
    <scope>NUCLEOTIDE SEQUENCE [LARGE SCALE GENOMIC DNA]</scope>
    <source>
        <strain evidence="1 2">DSM 45480</strain>
    </source>
</reference>
<evidence type="ECO:0000313" key="1">
    <source>
        <dbReference type="EMBL" id="PWK81726.1"/>
    </source>
</evidence>
<comment type="caution">
    <text evidence="1">The sequence shown here is derived from an EMBL/GenBank/DDBJ whole genome shotgun (WGS) entry which is preliminary data.</text>
</comment>
<dbReference type="AlphaFoldDB" id="A0A316HKF9"/>
<gene>
    <name evidence="1" type="ORF">C8D88_116138</name>
</gene>
<protein>
    <submittedName>
        <fullName evidence="1">Uncharacterized protein</fullName>
    </submittedName>
</protein>
<proteinExistence type="predicted"/>
<organism evidence="1 2">
    <name type="scientific">Lentzea atacamensis</name>
    <dbReference type="NCBI Taxonomy" id="531938"/>
    <lineage>
        <taxon>Bacteria</taxon>
        <taxon>Bacillati</taxon>
        <taxon>Actinomycetota</taxon>
        <taxon>Actinomycetes</taxon>
        <taxon>Pseudonocardiales</taxon>
        <taxon>Pseudonocardiaceae</taxon>
        <taxon>Lentzea</taxon>
    </lineage>
</organism>
<accession>A0A316HKF9</accession>
<dbReference type="Proteomes" id="UP000246005">
    <property type="component" value="Unassembled WGS sequence"/>
</dbReference>
<name>A0A316HKF9_9PSEU</name>
<dbReference type="EMBL" id="QGHB01000016">
    <property type="protein sequence ID" value="PWK81726.1"/>
    <property type="molecule type" value="Genomic_DNA"/>
</dbReference>
<evidence type="ECO:0000313" key="2">
    <source>
        <dbReference type="Proteomes" id="UP000246005"/>
    </source>
</evidence>
<dbReference type="RefSeq" id="WP_146231840.1">
    <property type="nucleotide sequence ID" value="NZ_QGHB01000016.1"/>
</dbReference>
<sequence>MPLDATGRARVWAHAMRNWTGSLSGVTKSDLQAAVNAIDDWVDTNQASFNTALPLAFRTNASAAQKALLFCFVLMRRVSILRTEED</sequence>